<evidence type="ECO:0000256" key="2">
    <source>
        <dbReference type="ARBA" id="ARBA00007776"/>
    </source>
</evidence>
<evidence type="ECO:0000256" key="3">
    <source>
        <dbReference type="ARBA" id="ARBA00022475"/>
    </source>
</evidence>
<dbReference type="EMBL" id="WWSC01000002">
    <property type="protein sequence ID" value="MZK40617.1"/>
    <property type="molecule type" value="Genomic_DNA"/>
</dbReference>
<evidence type="ECO:0000313" key="11">
    <source>
        <dbReference type="EMBL" id="CUO01736.1"/>
    </source>
</evidence>
<evidence type="ECO:0000313" key="20">
    <source>
        <dbReference type="Proteomes" id="UP000449249"/>
    </source>
</evidence>
<dbReference type="EMBL" id="WWSH01000004">
    <property type="protein sequence ID" value="MZK09902.1"/>
    <property type="molecule type" value="Genomic_DNA"/>
</dbReference>
<dbReference type="Proteomes" id="UP000449249">
    <property type="component" value="Unassembled WGS sequence"/>
</dbReference>
<feature type="transmembrane region" description="Helical" evidence="8">
    <location>
        <begin position="52"/>
        <end position="77"/>
    </location>
</feature>
<evidence type="ECO:0000256" key="5">
    <source>
        <dbReference type="ARBA" id="ARBA00022960"/>
    </source>
</evidence>
<dbReference type="GO" id="GO:0005886">
    <property type="term" value="C:plasma membrane"/>
    <property type="evidence" value="ECO:0007669"/>
    <property type="project" value="UniProtKB-SubCell"/>
</dbReference>
<evidence type="ECO:0000256" key="1">
    <source>
        <dbReference type="ARBA" id="ARBA00004651"/>
    </source>
</evidence>
<evidence type="ECO:0000313" key="12">
    <source>
        <dbReference type="EMBL" id="MZK09902.1"/>
    </source>
</evidence>
<dbReference type="Proteomes" id="UP000446719">
    <property type="component" value="Unassembled WGS sequence"/>
</dbReference>
<dbReference type="InterPro" id="IPR017225">
    <property type="entry name" value="Cell_shape_determin_MreD_prd"/>
</dbReference>
<dbReference type="RefSeq" id="WP_006426573.1">
    <property type="nucleotide sequence ID" value="NZ_CABIWY010000009.1"/>
</dbReference>
<dbReference type="PIRSF" id="PIRSF037497">
    <property type="entry name" value="MreD_Clostridium/Treponema_prd"/>
    <property type="match status" value="1"/>
</dbReference>
<dbReference type="Proteomes" id="UP000095380">
    <property type="component" value="Unassembled WGS sequence"/>
</dbReference>
<evidence type="ECO:0000256" key="6">
    <source>
        <dbReference type="ARBA" id="ARBA00022989"/>
    </source>
</evidence>
<reference evidence="15" key="4">
    <citation type="submission" date="2020-02" db="EMBL/GenBank/DDBJ databases">
        <authorList>
            <person name="Littmann E."/>
            <person name="Sorbara M."/>
        </authorList>
    </citation>
    <scope>NUCLEOTIDE SEQUENCE</scope>
    <source>
        <strain evidence="15">MSK.10.16</strain>
    </source>
</reference>
<sequence>MKRKLITFFIIIICFLLECTVFHRLAFATIKPNLLIIVTSSFGFMRGKKEGLAVGFLSGFLTDVFWGNTLGFYTLLFSVIGYMNGSFRRLFYDDDIKLPIALIAISELIYGLVTYFCMYLLQGDFAFEAYLRQIIMPELVYTILVTLILYQIILHINKKLEAEEQRSASKFV</sequence>
<keyword evidence="7 8" id="KW-0472">Membrane</keyword>
<dbReference type="Proteomes" id="UP000724058">
    <property type="component" value="Unassembled WGS sequence"/>
</dbReference>
<dbReference type="AlphaFoldDB" id="A0A174BQ92"/>
<evidence type="ECO:0000313" key="19">
    <source>
        <dbReference type="Proteomes" id="UP000446719"/>
    </source>
</evidence>
<accession>A0A174BQ92</accession>
<reference evidence="19 20" key="2">
    <citation type="journal article" date="2019" name="Nat. Med.">
        <title>A library of human gut bacterial isolates paired with longitudinal multiomics data enables mechanistic microbiome research.</title>
        <authorList>
            <person name="Poyet M."/>
            <person name="Groussin M."/>
            <person name="Gibbons S.M."/>
            <person name="Avila-Pacheco J."/>
            <person name="Jiang X."/>
            <person name="Kearney S.M."/>
            <person name="Perrotta A.R."/>
            <person name="Berdy B."/>
            <person name="Zhao S."/>
            <person name="Lieberman T.D."/>
            <person name="Swanson P.K."/>
            <person name="Smith M."/>
            <person name="Roesemann S."/>
            <person name="Alexander J.E."/>
            <person name="Rich S.A."/>
            <person name="Livny J."/>
            <person name="Vlamakis H."/>
            <person name="Clish C."/>
            <person name="Bullock K."/>
            <person name="Deik A."/>
            <person name="Scott J."/>
            <person name="Pierce K.A."/>
            <person name="Xavier R.J."/>
            <person name="Alm E.J."/>
        </authorList>
    </citation>
    <scope>NUCLEOTIDE SEQUENCE [LARGE SCALE GENOMIC DNA]</scope>
    <source>
        <strain evidence="12 20">BIOML-A1</strain>
        <strain evidence="14 21">BIOML-A6</strain>
        <strain evidence="13 19">BIOML-A7</strain>
    </source>
</reference>
<dbReference type="GO" id="GO:0008360">
    <property type="term" value="P:regulation of cell shape"/>
    <property type="evidence" value="ECO:0007669"/>
    <property type="project" value="UniProtKB-KW"/>
</dbReference>
<dbReference type="Proteomes" id="UP000472916">
    <property type="component" value="Unassembled WGS sequence"/>
</dbReference>
<keyword evidence="5" id="KW-0133">Cell shape</keyword>
<dbReference type="NCBIfam" id="TIGR03426">
    <property type="entry name" value="shape_MreD"/>
    <property type="match status" value="1"/>
</dbReference>
<keyword evidence="3" id="KW-1003">Cell membrane</keyword>
<reference evidence="16 17" key="1">
    <citation type="submission" date="2015-09" db="EMBL/GenBank/DDBJ databases">
        <authorList>
            <consortium name="Pathogen Informatics"/>
        </authorList>
    </citation>
    <scope>NUCLEOTIDE SEQUENCE [LARGE SCALE GENOMIC DNA]</scope>
    <source>
        <strain evidence="10 16">2789STDY5608851</strain>
        <strain evidence="11 17">2789STDY5608866</strain>
        <strain evidence="9 18">2789STDY5834961</strain>
    </source>
</reference>
<evidence type="ECO:0000313" key="21">
    <source>
        <dbReference type="Proteomes" id="UP000472916"/>
    </source>
</evidence>
<dbReference type="InterPro" id="IPR007227">
    <property type="entry name" value="Cell_shape_determining_MreD"/>
</dbReference>
<gene>
    <name evidence="12" type="primary">mreD</name>
    <name evidence="10" type="ORF">ERS852408_00717</name>
    <name evidence="11" type="ORF">ERS852423_02047</name>
    <name evidence="9" type="ORF">ERS852573_01712</name>
    <name evidence="15" type="ORF">G4332_03110</name>
    <name evidence="14" type="ORF">GT528_02580</name>
    <name evidence="13" type="ORF">GT565_03025</name>
    <name evidence="12" type="ORF">GT576_06035</name>
</gene>
<evidence type="ECO:0000313" key="14">
    <source>
        <dbReference type="EMBL" id="MZK40617.1"/>
    </source>
</evidence>
<reference evidence="15" key="3">
    <citation type="journal article" date="2020" name="Cell Host Microbe">
        <title>Functional and Genomic Variation between Human-Derived Isolates of Lachnospiraceae Reveals Inter- and Intra-Species Diversity.</title>
        <authorList>
            <person name="Sorbara M.T."/>
            <person name="Littmann E.R."/>
            <person name="Fontana E."/>
            <person name="Moody T.U."/>
            <person name="Kohout C.E."/>
            <person name="Gjonbalaj M."/>
            <person name="Eaton V."/>
            <person name="Seok R."/>
            <person name="Leiner I.M."/>
            <person name="Pamer E.G."/>
        </authorList>
    </citation>
    <scope>NUCLEOTIDE SEQUENCE</scope>
    <source>
        <strain evidence="15">MSK.10.16</strain>
    </source>
</reference>
<name>A0A174BQ92_9FIRM</name>
<evidence type="ECO:0000313" key="16">
    <source>
        <dbReference type="Proteomes" id="UP000095380"/>
    </source>
</evidence>
<feature type="transmembrane region" description="Helical" evidence="8">
    <location>
        <begin position="98"/>
        <end position="122"/>
    </location>
</feature>
<dbReference type="Pfam" id="PF04093">
    <property type="entry name" value="MreD"/>
    <property type="match status" value="1"/>
</dbReference>
<feature type="transmembrane region" description="Helical" evidence="8">
    <location>
        <begin position="134"/>
        <end position="156"/>
    </location>
</feature>
<evidence type="ECO:0000256" key="7">
    <source>
        <dbReference type="ARBA" id="ARBA00023136"/>
    </source>
</evidence>
<dbReference type="Gene3D" id="1.10.1760.20">
    <property type="match status" value="1"/>
</dbReference>
<dbReference type="eggNOG" id="COG2891">
    <property type="taxonomic scope" value="Bacteria"/>
</dbReference>
<evidence type="ECO:0000313" key="17">
    <source>
        <dbReference type="Proteomes" id="UP000095439"/>
    </source>
</evidence>
<keyword evidence="4 8" id="KW-0812">Transmembrane</keyword>
<evidence type="ECO:0000313" key="9">
    <source>
        <dbReference type="EMBL" id="CUN05205.1"/>
    </source>
</evidence>
<keyword evidence="6 8" id="KW-1133">Transmembrane helix</keyword>
<dbReference type="Proteomes" id="UP000095597">
    <property type="component" value="Unassembled WGS sequence"/>
</dbReference>
<dbReference type="EMBL" id="CYYY01000009">
    <property type="protein sequence ID" value="CUO01736.1"/>
    <property type="molecule type" value="Genomic_DNA"/>
</dbReference>
<evidence type="ECO:0000256" key="8">
    <source>
        <dbReference type="SAM" id="Phobius"/>
    </source>
</evidence>
<comment type="subcellular location">
    <subcellularLocation>
        <location evidence="1">Cell membrane</location>
        <topology evidence="1">Multi-pass membrane protein</topology>
    </subcellularLocation>
</comment>
<evidence type="ECO:0000313" key="18">
    <source>
        <dbReference type="Proteomes" id="UP000095597"/>
    </source>
</evidence>
<evidence type="ECO:0000313" key="15">
    <source>
        <dbReference type="EMBL" id="NSE57114.1"/>
    </source>
</evidence>
<dbReference type="EMBL" id="JAAIOD010000003">
    <property type="protein sequence ID" value="NSE57114.1"/>
    <property type="molecule type" value="Genomic_DNA"/>
</dbReference>
<evidence type="ECO:0000256" key="4">
    <source>
        <dbReference type="ARBA" id="ARBA00022692"/>
    </source>
</evidence>
<dbReference type="OrthoDB" id="9796616at2"/>
<dbReference type="EMBL" id="WWSB01000002">
    <property type="protein sequence ID" value="MZK17112.1"/>
    <property type="molecule type" value="Genomic_DNA"/>
</dbReference>
<comment type="similarity">
    <text evidence="2">Belongs to the MreD family.</text>
</comment>
<evidence type="ECO:0000313" key="13">
    <source>
        <dbReference type="EMBL" id="MZK17112.1"/>
    </source>
</evidence>
<organism evidence="11 17">
    <name type="scientific">Dorea longicatena</name>
    <dbReference type="NCBI Taxonomy" id="88431"/>
    <lineage>
        <taxon>Bacteria</taxon>
        <taxon>Bacillati</taxon>
        <taxon>Bacillota</taxon>
        <taxon>Clostridia</taxon>
        <taxon>Lachnospirales</taxon>
        <taxon>Lachnospiraceae</taxon>
        <taxon>Dorea</taxon>
    </lineage>
</organism>
<dbReference type="GeneID" id="93136816"/>
<dbReference type="EMBL" id="CYYM01000002">
    <property type="protein sequence ID" value="CUN65152.1"/>
    <property type="molecule type" value="Genomic_DNA"/>
</dbReference>
<dbReference type="EMBL" id="CYXO01000009">
    <property type="protein sequence ID" value="CUN05205.1"/>
    <property type="molecule type" value="Genomic_DNA"/>
</dbReference>
<proteinExistence type="inferred from homology"/>
<evidence type="ECO:0000313" key="10">
    <source>
        <dbReference type="EMBL" id="CUN65152.1"/>
    </source>
</evidence>
<protein>
    <submittedName>
        <fullName evidence="11">Predicted membrane protein</fullName>
    </submittedName>
    <submittedName>
        <fullName evidence="12">Rod shape-determining protein MreD</fullName>
    </submittedName>
</protein>
<dbReference type="Proteomes" id="UP000095439">
    <property type="component" value="Unassembled WGS sequence"/>
</dbReference>